<dbReference type="RefSeq" id="WP_085515064.1">
    <property type="nucleotide sequence ID" value="NZ_FXAW01000001.1"/>
</dbReference>
<dbReference type="InterPro" id="IPR051548">
    <property type="entry name" value="Grx-like_ET"/>
</dbReference>
<dbReference type="AlphaFoldDB" id="A0A1X7HZG1"/>
<evidence type="ECO:0000313" key="3">
    <source>
        <dbReference type="EMBL" id="SMG07413.1"/>
    </source>
</evidence>
<organism evidence="3 4">
    <name type="scientific">Marivirga sericea</name>
    <dbReference type="NCBI Taxonomy" id="1028"/>
    <lineage>
        <taxon>Bacteria</taxon>
        <taxon>Pseudomonadati</taxon>
        <taxon>Bacteroidota</taxon>
        <taxon>Cytophagia</taxon>
        <taxon>Cytophagales</taxon>
        <taxon>Marivirgaceae</taxon>
        <taxon>Marivirga</taxon>
    </lineage>
</organism>
<proteinExistence type="predicted"/>
<dbReference type="InterPro" id="IPR006869">
    <property type="entry name" value="DUF547"/>
</dbReference>
<feature type="signal peptide" evidence="1">
    <location>
        <begin position="1"/>
        <end position="22"/>
    </location>
</feature>
<dbReference type="PANTHER" id="PTHR34386:SF1">
    <property type="entry name" value="GLUTAREDOXIN-LIKE PROTEIN NRDH"/>
    <property type="match status" value="1"/>
</dbReference>
<keyword evidence="4" id="KW-1185">Reference proteome</keyword>
<feature type="chain" id="PRO_5013253820" description="DUF547 domain-containing protein" evidence="1">
    <location>
        <begin position="23"/>
        <end position="241"/>
    </location>
</feature>
<name>A0A1X7HZG1_9BACT</name>
<dbReference type="STRING" id="1028.SAMN05661096_00028"/>
<dbReference type="GO" id="GO:0045454">
    <property type="term" value="P:cell redox homeostasis"/>
    <property type="evidence" value="ECO:0007669"/>
    <property type="project" value="TreeGrafter"/>
</dbReference>
<reference evidence="4" key="1">
    <citation type="submission" date="2017-04" db="EMBL/GenBank/DDBJ databases">
        <authorList>
            <person name="Varghese N."/>
            <person name="Submissions S."/>
        </authorList>
    </citation>
    <scope>NUCLEOTIDE SEQUENCE [LARGE SCALE GENOMIC DNA]</scope>
    <source>
        <strain evidence="4">DSM 4125</strain>
    </source>
</reference>
<evidence type="ECO:0000313" key="4">
    <source>
        <dbReference type="Proteomes" id="UP000193804"/>
    </source>
</evidence>
<accession>A0A1X7HZG1</accession>
<dbReference type="OrthoDB" id="526867at2"/>
<keyword evidence="1" id="KW-0732">Signal</keyword>
<sequence>MKNLKLACAFILLSSINLMAFAQEIKKFNEEADQFLNKYVKSGKVDYKTLKNNFEEVDKLYKSLATVNIKELTKNETKALYINAYNIIVIRQITEYFPLKSAIDKNGFFDKVKHNVGGEMLTLDQIEKGKVIIPFQDPRVHFAFSCAAESCPELANFAYMADKLDAQLDERTSNSINNSDFIKVNPSENAVEVSMIFKWYDRDFKMKAEGALSYINQYRKNKIPENYKLTFYEYDWSLNIQ</sequence>
<dbReference type="EMBL" id="FXAW01000001">
    <property type="protein sequence ID" value="SMG07413.1"/>
    <property type="molecule type" value="Genomic_DNA"/>
</dbReference>
<feature type="domain" description="DUF547" evidence="2">
    <location>
        <begin position="70"/>
        <end position="173"/>
    </location>
</feature>
<evidence type="ECO:0000256" key="1">
    <source>
        <dbReference type="SAM" id="SignalP"/>
    </source>
</evidence>
<gene>
    <name evidence="3" type="ORF">SAMN05661096_00028</name>
</gene>
<dbReference type="GO" id="GO:0009055">
    <property type="term" value="F:electron transfer activity"/>
    <property type="evidence" value="ECO:0007669"/>
    <property type="project" value="TreeGrafter"/>
</dbReference>
<dbReference type="Pfam" id="PF04784">
    <property type="entry name" value="DUF547"/>
    <property type="match status" value="1"/>
</dbReference>
<protein>
    <recommendedName>
        <fullName evidence="2">DUF547 domain-containing protein</fullName>
    </recommendedName>
</protein>
<evidence type="ECO:0000259" key="2">
    <source>
        <dbReference type="Pfam" id="PF04784"/>
    </source>
</evidence>
<dbReference type="PANTHER" id="PTHR34386">
    <property type="entry name" value="GLUTAREDOXIN"/>
    <property type="match status" value="1"/>
</dbReference>
<dbReference type="Proteomes" id="UP000193804">
    <property type="component" value="Unassembled WGS sequence"/>
</dbReference>